<keyword evidence="1" id="KW-0472">Membrane</keyword>
<evidence type="ECO:0000313" key="2">
    <source>
        <dbReference type="EMBL" id="MBX56761.1"/>
    </source>
</evidence>
<protein>
    <submittedName>
        <fullName evidence="2">Uncharacterized protein</fullName>
    </submittedName>
</protein>
<reference evidence="2" key="1">
    <citation type="submission" date="2018-02" db="EMBL/GenBank/DDBJ databases">
        <title>Rhizophora mucronata_Transcriptome.</title>
        <authorList>
            <person name="Meera S.P."/>
            <person name="Sreeshan A."/>
            <person name="Augustine A."/>
        </authorList>
    </citation>
    <scope>NUCLEOTIDE SEQUENCE</scope>
    <source>
        <tissue evidence="2">Leaf</tissue>
    </source>
</reference>
<dbReference type="AlphaFoldDB" id="A0A2P2PPZ6"/>
<keyword evidence="1" id="KW-1133">Transmembrane helix</keyword>
<keyword evidence="1" id="KW-0812">Transmembrane</keyword>
<dbReference type="EMBL" id="GGEC01076277">
    <property type="protein sequence ID" value="MBX56761.1"/>
    <property type="molecule type" value="Transcribed_RNA"/>
</dbReference>
<accession>A0A2P2PPZ6</accession>
<evidence type="ECO:0000256" key="1">
    <source>
        <dbReference type="SAM" id="Phobius"/>
    </source>
</evidence>
<proteinExistence type="predicted"/>
<name>A0A2P2PPZ6_RHIMU</name>
<organism evidence="2">
    <name type="scientific">Rhizophora mucronata</name>
    <name type="common">Asiatic mangrove</name>
    <dbReference type="NCBI Taxonomy" id="61149"/>
    <lineage>
        <taxon>Eukaryota</taxon>
        <taxon>Viridiplantae</taxon>
        <taxon>Streptophyta</taxon>
        <taxon>Embryophyta</taxon>
        <taxon>Tracheophyta</taxon>
        <taxon>Spermatophyta</taxon>
        <taxon>Magnoliopsida</taxon>
        <taxon>eudicotyledons</taxon>
        <taxon>Gunneridae</taxon>
        <taxon>Pentapetalae</taxon>
        <taxon>rosids</taxon>
        <taxon>fabids</taxon>
        <taxon>Malpighiales</taxon>
        <taxon>Rhizophoraceae</taxon>
        <taxon>Rhizophora</taxon>
    </lineage>
</organism>
<feature type="transmembrane region" description="Helical" evidence="1">
    <location>
        <begin position="12"/>
        <end position="31"/>
    </location>
</feature>
<sequence>MFLASSNCLAPYNSIVLDFGCFSLVLLKILYCGYRL</sequence>